<dbReference type="AlphaFoldDB" id="A0AAV4FKA2"/>
<feature type="compositionally biased region" description="Basic and acidic residues" evidence="1">
    <location>
        <begin position="20"/>
        <end position="29"/>
    </location>
</feature>
<feature type="compositionally biased region" description="Basic and acidic residues" evidence="1">
    <location>
        <begin position="36"/>
        <end position="46"/>
    </location>
</feature>
<organism evidence="2 3">
    <name type="scientific">Elysia marginata</name>
    <dbReference type="NCBI Taxonomy" id="1093978"/>
    <lineage>
        <taxon>Eukaryota</taxon>
        <taxon>Metazoa</taxon>
        <taxon>Spiralia</taxon>
        <taxon>Lophotrochozoa</taxon>
        <taxon>Mollusca</taxon>
        <taxon>Gastropoda</taxon>
        <taxon>Heterobranchia</taxon>
        <taxon>Euthyneura</taxon>
        <taxon>Panpulmonata</taxon>
        <taxon>Sacoglossa</taxon>
        <taxon>Placobranchoidea</taxon>
        <taxon>Plakobranchidae</taxon>
        <taxon>Elysia</taxon>
    </lineage>
</organism>
<keyword evidence="3" id="KW-1185">Reference proteome</keyword>
<name>A0AAV4FKA2_9GAST</name>
<evidence type="ECO:0000256" key="1">
    <source>
        <dbReference type="SAM" id="MobiDB-lite"/>
    </source>
</evidence>
<dbReference type="EMBL" id="BMAT01007891">
    <property type="protein sequence ID" value="GFR73712.1"/>
    <property type="molecule type" value="Genomic_DNA"/>
</dbReference>
<sequence>MEKVGACMLKAIRICSGPLGDKEAEDSRVRPGVGRYDSDDAVRNSDDGGSDTDDDGGIPMMTLVTTPMTMVVMIEVHRQVQLVDQGCRNVRPSKSKALGLWKCAVLHGRRTTKASRPHTPESLSGSNRCRLTASKTHTHGSLSGYSRCRLTASQYRRSTTAKRNSTVRQVPVATGFLSHKQ</sequence>
<accession>A0AAV4FKA2</accession>
<comment type="caution">
    <text evidence="2">The sequence shown here is derived from an EMBL/GenBank/DDBJ whole genome shotgun (WGS) entry which is preliminary data.</text>
</comment>
<reference evidence="2 3" key="1">
    <citation type="journal article" date="2021" name="Elife">
        <title>Chloroplast acquisition without the gene transfer in kleptoplastic sea slugs, Plakobranchus ocellatus.</title>
        <authorList>
            <person name="Maeda T."/>
            <person name="Takahashi S."/>
            <person name="Yoshida T."/>
            <person name="Shimamura S."/>
            <person name="Takaki Y."/>
            <person name="Nagai Y."/>
            <person name="Toyoda A."/>
            <person name="Suzuki Y."/>
            <person name="Arimoto A."/>
            <person name="Ishii H."/>
            <person name="Satoh N."/>
            <person name="Nishiyama T."/>
            <person name="Hasebe M."/>
            <person name="Maruyama T."/>
            <person name="Minagawa J."/>
            <person name="Obokata J."/>
            <person name="Shigenobu S."/>
        </authorList>
    </citation>
    <scope>NUCLEOTIDE SEQUENCE [LARGE SCALE GENOMIC DNA]</scope>
</reference>
<dbReference type="Proteomes" id="UP000762676">
    <property type="component" value="Unassembled WGS sequence"/>
</dbReference>
<evidence type="ECO:0000313" key="3">
    <source>
        <dbReference type="Proteomes" id="UP000762676"/>
    </source>
</evidence>
<protein>
    <submittedName>
        <fullName evidence="2">Uncharacterized protein</fullName>
    </submittedName>
</protein>
<feature type="region of interest" description="Disordered" evidence="1">
    <location>
        <begin position="20"/>
        <end position="58"/>
    </location>
</feature>
<proteinExistence type="predicted"/>
<evidence type="ECO:0000313" key="2">
    <source>
        <dbReference type="EMBL" id="GFR73712.1"/>
    </source>
</evidence>
<gene>
    <name evidence="2" type="ORF">ElyMa_003875100</name>
</gene>